<organism evidence="3 4">
    <name type="scientific">Paucidesulfovibrio gracilis DSM 16080</name>
    <dbReference type="NCBI Taxonomy" id="1121449"/>
    <lineage>
        <taxon>Bacteria</taxon>
        <taxon>Pseudomonadati</taxon>
        <taxon>Thermodesulfobacteriota</taxon>
        <taxon>Desulfovibrionia</taxon>
        <taxon>Desulfovibrionales</taxon>
        <taxon>Desulfovibrionaceae</taxon>
        <taxon>Paucidesulfovibrio</taxon>
    </lineage>
</organism>
<dbReference type="Pfam" id="PF13646">
    <property type="entry name" value="HEAT_2"/>
    <property type="match status" value="2"/>
</dbReference>
<dbReference type="OrthoDB" id="673128at2"/>
<dbReference type="SUPFAM" id="SSF48371">
    <property type="entry name" value="ARM repeat"/>
    <property type="match status" value="1"/>
</dbReference>
<dbReference type="InterPro" id="IPR011006">
    <property type="entry name" value="CheY-like_superfamily"/>
</dbReference>
<dbReference type="GO" id="GO:0000160">
    <property type="term" value="P:phosphorelay signal transduction system"/>
    <property type="evidence" value="ECO:0007669"/>
    <property type="project" value="InterPro"/>
</dbReference>
<gene>
    <name evidence="3" type="ORF">SAMN02745704_02843</name>
</gene>
<proteinExistence type="predicted"/>
<evidence type="ECO:0000313" key="3">
    <source>
        <dbReference type="EMBL" id="SKA97369.1"/>
    </source>
</evidence>
<reference evidence="3 4" key="1">
    <citation type="submission" date="2017-02" db="EMBL/GenBank/DDBJ databases">
        <authorList>
            <person name="Peterson S.W."/>
        </authorList>
    </citation>
    <scope>NUCLEOTIDE SEQUENCE [LARGE SCALE GENOMIC DNA]</scope>
    <source>
        <strain evidence="3 4">DSM 16080</strain>
    </source>
</reference>
<evidence type="ECO:0000259" key="2">
    <source>
        <dbReference type="PROSITE" id="PS50110"/>
    </source>
</evidence>
<dbReference type="InterPro" id="IPR016024">
    <property type="entry name" value="ARM-type_fold"/>
</dbReference>
<dbReference type="STRING" id="1121449.SAMN02745704_02843"/>
<dbReference type="Proteomes" id="UP000190027">
    <property type="component" value="Unassembled WGS sequence"/>
</dbReference>
<name>A0A1T4Y6F7_9BACT</name>
<feature type="domain" description="Response regulatory" evidence="2">
    <location>
        <begin position="414"/>
        <end position="531"/>
    </location>
</feature>
<dbReference type="AlphaFoldDB" id="A0A1T4Y6F7"/>
<dbReference type="Gene3D" id="1.25.10.10">
    <property type="entry name" value="Leucine-rich Repeat Variant"/>
    <property type="match status" value="2"/>
</dbReference>
<dbReference type="InterPro" id="IPR001789">
    <property type="entry name" value="Sig_transdc_resp-reg_receiver"/>
</dbReference>
<keyword evidence="1" id="KW-0597">Phosphoprotein</keyword>
<dbReference type="SMART" id="SM00448">
    <property type="entry name" value="REC"/>
    <property type="match status" value="1"/>
</dbReference>
<dbReference type="PROSITE" id="PS50110">
    <property type="entry name" value="RESPONSE_REGULATORY"/>
    <property type="match status" value="1"/>
</dbReference>
<dbReference type="PANTHER" id="PTHR43228:SF1">
    <property type="entry name" value="TWO-COMPONENT RESPONSE REGULATOR ARR22"/>
    <property type="match status" value="1"/>
</dbReference>
<evidence type="ECO:0000313" key="4">
    <source>
        <dbReference type="Proteomes" id="UP000190027"/>
    </source>
</evidence>
<evidence type="ECO:0000256" key="1">
    <source>
        <dbReference type="PROSITE-ProRule" id="PRU00169"/>
    </source>
</evidence>
<dbReference type="Gene3D" id="3.40.50.2300">
    <property type="match status" value="1"/>
</dbReference>
<keyword evidence="4" id="KW-1185">Reference proteome</keyword>
<protein>
    <submittedName>
        <fullName evidence="3">HEAT repeat-containing protein</fullName>
    </submittedName>
</protein>
<dbReference type="EMBL" id="FUYC01000033">
    <property type="protein sequence ID" value="SKA97369.1"/>
    <property type="molecule type" value="Genomic_DNA"/>
</dbReference>
<dbReference type="PANTHER" id="PTHR43228">
    <property type="entry name" value="TWO-COMPONENT RESPONSE REGULATOR"/>
    <property type="match status" value="1"/>
</dbReference>
<dbReference type="RefSeq" id="WP_078718384.1">
    <property type="nucleotide sequence ID" value="NZ_FUYC01000033.1"/>
</dbReference>
<dbReference type="InterPro" id="IPR052048">
    <property type="entry name" value="ST_Response_Regulator"/>
</dbReference>
<sequence>MSILDGFREKDFLEQITLLNDLAANRPAEALPGLLALFESPVGDASVDSMVVIALNALLAEDEPFAVECLGKADCKLRTLCIRASGEHRFAAALQPLVDLALNETDPEIILECLTALARINDPAALPAFRKHLSSEDPLASGLSIEMCGHFNDASALPWLKDVIRHSLAGDRYQTCDVPTWKAIQALGDLGTEESIQFLASHLHHKNPIARRLITDVMVDLGERAVPALLDSLYSPDEDVRILAANVLGFTGLRSGGNGLMEAFDRGRADTPNVRYAFYEAMGRIGTLKNIICLMDGLHETDELLLMAVVGGLEHHVNPGMVRTLLDHLHRADEQAERLAEAVITSKAVNLFRALHEDETAVALLMQHLLRTRDEDVLKDFRECLQDMDTEAAKKHLHEMKQIATQQAEESDRRALAVDDSRSMLALHRTILGDLGYDVTLASNGQEAMQHLMEAGPVDLVVTDMNMPVMDGMQLVEQIRDDMDLENTTIVMVTTEKEASQRGLAENAGVDAFITKPFRPAELKEMLTKLMDG</sequence>
<dbReference type="Pfam" id="PF00072">
    <property type="entry name" value="Response_reg"/>
    <property type="match status" value="1"/>
</dbReference>
<feature type="modified residue" description="4-aspartylphosphate" evidence="1">
    <location>
        <position position="464"/>
    </location>
</feature>
<dbReference type="InterPro" id="IPR011989">
    <property type="entry name" value="ARM-like"/>
</dbReference>
<dbReference type="SUPFAM" id="SSF52172">
    <property type="entry name" value="CheY-like"/>
    <property type="match status" value="1"/>
</dbReference>
<accession>A0A1T4Y6F7</accession>